<dbReference type="GO" id="GO:0016020">
    <property type="term" value="C:membrane"/>
    <property type="evidence" value="ECO:0007669"/>
    <property type="project" value="UniProtKB-SubCell"/>
</dbReference>
<dbReference type="EMBL" id="CABFJX010000346">
    <property type="protein sequence ID" value="VTT72505.1"/>
    <property type="molecule type" value="Genomic_DNA"/>
</dbReference>
<comment type="caution">
    <text evidence="8">The sequence shown here is derived from an EMBL/GenBank/DDBJ whole genome shotgun (WGS) entry which is preliminary data.</text>
</comment>
<accession>A0A9Q9UBB9</accession>
<evidence type="ECO:0000256" key="3">
    <source>
        <dbReference type="ARBA" id="ARBA00022989"/>
    </source>
</evidence>
<dbReference type="PANTHER" id="PTHR33048">
    <property type="entry name" value="PTH11-LIKE INTEGRAL MEMBRANE PROTEIN (AFU_ORTHOLOGUE AFUA_5G11245)"/>
    <property type="match status" value="1"/>
</dbReference>
<dbReference type="PANTHER" id="PTHR33048:SF129">
    <property type="entry name" value="INTEGRAL MEMBRANE PROTEIN-RELATED"/>
    <property type="match status" value="1"/>
</dbReference>
<dbReference type="AlphaFoldDB" id="A0A9Q9UBB9"/>
<feature type="transmembrane region" description="Helical" evidence="6">
    <location>
        <begin position="276"/>
        <end position="296"/>
    </location>
</feature>
<feature type="domain" description="Rhodopsin" evidence="7">
    <location>
        <begin position="151"/>
        <end position="301"/>
    </location>
</feature>
<organism evidence="8 9">
    <name type="scientific">Fusarium fujikuroi</name>
    <name type="common">Bakanae and foot rot disease fungus</name>
    <name type="synonym">Gibberella fujikuroi</name>
    <dbReference type="NCBI Taxonomy" id="5127"/>
    <lineage>
        <taxon>Eukaryota</taxon>
        <taxon>Fungi</taxon>
        <taxon>Dikarya</taxon>
        <taxon>Ascomycota</taxon>
        <taxon>Pezizomycotina</taxon>
        <taxon>Sordariomycetes</taxon>
        <taxon>Hypocreomycetidae</taxon>
        <taxon>Hypocreales</taxon>
        <taxon>Nectriaceae</taxon>
        <taxon>Fusarium</taxon>
        <taxon>Fusarium fujikuroi species complex</taxon>
    </lineage>
</organism>
<feature type="transmembrane region" description="Helical" evidence="6">
    <location>
        <begin position="205"/>
        <end position="227"/>
    </location>
</feature>
<dbReference type="Proteomes" id="UP000760494">
    <property type="component" value="Unassembled WGS sequence"/>
</dbReference>
<keyword evidence="3 6" id="KW-1133">Transmembrane helix</keyword>
<keyword evidence="4 6" id="KW-0472">Membrane</keyword>
<reference evidence="8" key="1">
    <citation type="submission" date="2019-05" db="EMBL/GenBank/DDBJ databases">
        <authorList>
            <person name="Piombo E."/>
        </authorList>
    </citation>
    <scope>NUCLEOTIDE SEQUENCE</scope>
    <source>
        <strain evidence="8">C2S</strain>
    </source>
</reference>
<feature type="transmembrane region" description="Helical" evidence="6">
    <location>
        <begin position="16"/>
        <end position="37"/>
    </location>
</feature>
<protein>
    <recommendedName>
        <fullName evidence="7">Rhodopsin domain-containing protein</fullName>
    </recommendedName>
</protein>
<feature type="transmembrane region" description="Helical" evidence="6">
    <location>
        <begin position="239"/>
        <end position="261"/>
    </location>
</feature>
<evidence type="ECO:0000256" key="6">
    <source>
        <dbReference type="SAM" id="Phobius"/>
    </source>
</evidence>
<dbReference type="Pfam" id="PF20684">
    <property type="entry name" value="Fung_rhodopsin"/>
    <property type="match status" value="1"/>
</dbReference>
<gene>
    <name evidence="8" type="ORF">C2S_8590</name>
</gene>
<comment type="subcellular location">
    <subcellularLocation>
        <location evidence="1">Membrane</location>
        <topology evidence="1">Multi-pass membrane protein</topology>
    </subcellularLocation>
</comment>
<dbReference type="InterPro" id="IPR052337">
    <property type="entry name" value="SAT4-like"/>
</dbReference>
<sequence>MASGSGNDARSQGPDILRLNICLTVFSSLIMIARLYARCFMTRAFGVDDFLALLGFALTVAVSSIEIAQVQNGSGSTMSTLTPAQLKAFFTVRAESIPIRPVRFLSQANRKTQASTCRTNAVFPGALLHSSYVFHPLHCLYDLTVDPPIGAFMRWLWGIGAIIILTTLAPLLFFLLECRPIADLFDRMKQNRNCVSQKVEAHMLWAHSIIGIFIDAALFGIPIWVIYKNMRFGSQAIKVILVFCVGLVAIVVGIIRLGFMMTTDFGVDTTYKMGRVAIWVSIELHVGLWCGSFPALQPLIRLVSYQVGLRSHLYSTDKTTARGTRTGTRPGASQYIRQPHVADTDPGSDGASARAIVTGGDGTAESVELRHVDSKGITVMTDAVVRIENQVSSRDRGKMETTWDAV</sequence>
<evidence type="ECO:0000259" key="7">
    <source>
        <dbReference type="Pfam" id="PF20684"/>
    </source>
</evidence>
<evidence type="ECO:0000313" key="8">
    <source>
        <dbReference type="EMBL" id="VTT72505.1"/>
    </source>
</evidence>
<comment type="similarity">
    <text evidence="5">Belongs to the SAT4 family.</text>
</comment>
<evidence type="ECO:0000256" key="5">
    <source>
        <dbReference type="ARBA" id="ARBA00038359"/>
    </source>
</evidence>
<evidence type="ECO:0000313" key="9">
    <source>
        <dbReference type="Proteomes" id="UP000760494"/>
    </source>
</evidence>
<name>A0A9Q9UBB9_FUSFU</name>
<evidence type="ECO:0000256" key="4">
    <source>
        <dbReference type="ARBA" id="ARBA00023136"/>
    </source>
</evidence>
<evidence type="ECO:0000256" key="2">
    <source>
        <dbReference type="ARBA" id="ARBA00022692"/>
    </source>
</evidence>
<proteinExistence type="inferred from homology"/>
<feature type="transmembrane region" description="Helical" evidence="6">
    <location>
        <begin position="155"/>
        <end position="176"/>
    </location>
</feature>
<evidence type="ECO:0000256" key="1">
    <source>
        <dbReference type="ARBA" id="ARBA00004141"/>
    </source>
</evidence>
<keyword evidence="2 6" id="KW-0812">Transmembrane</keyword>
<dbReference type="InterPro" id="IPR049326">
    <property type="entry name" value="Rhodopsin_dom_fungi"/>
</dbReference>